<evidence type="ECO:0000313" key="3">
    <source>
        <dbReference type="EMBL" id="ORX49313.1"/>
    </source>
</evidence>
<dbReference type="Proteomes" id="UP000193719">
    <property type="component" value="Unassembled WGS sequence"/>
</dbReference>
<reference evidence="3 4" key="2">
    <citation type="submission" date="2016-08" db="EMBL/GenBank/DDBJ databases">
        <title>Pervasive Adenine N6-methylation of Active Genes in Fungi.</title>
        <authorList>
            <consortium name="DOE Joint Genome Institute"/>
            <person name="Mondo S.J."/>
            <person name="Dannebaum R.O."/>
            <person name="Kuo R.C."/>
            <person name="Labutti K."/>
            <person name="Haridas S."/>
            <person name="Kuo A."/>
            <person name="Salamov A."/>
            <person name="Ahrendt S.R."/>
            <person name="Lipzen A."/>
            <person name="Sullivan W."/>
            <person name="Andreopoulos W.B."/>
            <person name="Clum A."/>
            <person name="Lindquist E."/>
            <person name="Daum C."/>
            <person name="Ramamoorthy G.K."/>
            <person name="Gryganskyi A."/>
            <person name="Culley D."/>
            <person name="Magnuson J.K."/>
            <person name="James T.Y."/>
            <person name="O'Malley M.A."/>
            <person name="Stajich J.E."/>
            <person name="Spatafora J.W."/>
            <person name="Visel A."/>
            <person name="Grigoriev I.V."/>
        </authorList>
    </citation>
    <scope>NUCLEOTIDE SEQUENCE [LARGE SCALE GENOMIC DNA]</scope>
    <source>
        <strain evidence="4">finn</strain>
    </source>
</reference>
<evidence type="ECO:0000256" key="2">
    <source>
        <dbReference type="ARBA" id="ARBA00023043"/>
    </source>
</evidence>
<protein>
    <submittedName>
        <fullName evidence="3">Uncharacterized protein</fullName>
    </submittedName>
</protein>
<accession>A0A1Y1V8W8</accession>
<dbReference type="SUPFAM" id="SSF48403">
    <property type="entry name" value="Ankyrin repeat"/>
    <property type="match status" value="1"/>
</dbReference>
<dbReference type="InterPro" id="IPR002110">
    <property type="entry name" value="Ankyrin_rpt"/>
</dbReference>
<dbReference type="AlphaFoldDB" id="A0A1Y1V8W8"/>
<dbReference type="Gene3D" id="1.25.40.20">
    <property type="entry name" value="Ankyrin repeat-containing domain"/>
    <property type="match status" value="1"/>
</dbReference>
<evidence type="ECO:0000256" key="1">
    <source>
        <dbReference type="ARBA" id="ARBA00022737"/>
    </source>
</evidence>
<reference evidence="3 4" key="1">
    <citation type="submission" date="2016-08" db="EMBL/GenBank/DDBJ databases">
        <title>Genomes of anaerobic fungi encode conserved fungal cellulosomes for biomass hydrolysis.</title>
        <authorList>
            <consortium name="DOE Joint Genome Institute"/>
            <person name="Haitjema C.H."/>
            <person name="Gilmore S.P."/>
            <person name="Henske J.K."/>
            <person name="Solomon K.V."/>
            <person name="De Groot R."/>
            <person name="Kuo A."/>
            <person name="Mondo S.J."/>
            <person name="Salamov A.A."/>
            <person name="Labutti K."/>
            <person name="Zhao Z."/>
            <person name="Chiniquy J."/>
            <person name="Barry K."/>
            <person name="Brewer H.M."/>
            <person name="Purvine S.O."/>
            <person name="Wright A.T."/>
            <person name="Boxma B."/>
            <person name="Van Alen T."/>
            <person name="Hackstein J.H."/>
            <person name="Baker S.E."/>
            <person name="Grigoriev I.V."/>
            <person name="O'Malley M.A."/>
        </authorList>
    </citation>
    <scope>NUCLEOTIDE SEQUENCE [LARGE SCALE GENOMIC DNA]</scope>
    <source>
        <strain evidence="4">finn</strain>
    </source>
</reference>
<keyword evidence="4" id="KW-1185">Reference proteome</keyword>
<gene>
    <name evidence="3" type="ORF">BCR36DRAFT_583909</name>
</gene>
<dbReference type="STRING" id="1754191.A0A1Y1V8W8"/>
<dbReference type="Pfam" id="PF12796">
    <property type="entry name" value="Ank_2"/>
    <property type="match status" value="1"/>
</dbReference>
<dbReference type="OrthoDB" id="2142040at2759"/>
<keyword evidence="1" id="KW-0677">Repeat</keyword>
<organism evidence="3 4">
    <name type="scientific">Piromyces finnis</name>
    <dbReference type="NCBI Taxonomy" id="1754191"/>
    <lineage>
        <taxon>Eukaryota</taxon>
        <taxon>Fungi</taxon>
        <taxon>Fungi incertae sedis</taxon>
        <taxon>Chytridiomycota</taxon>
        <taxon>Chytridiomycota incertae sedis</taxon>
        <taxon>Neocallimastigomycetes</taxon>
        <taxon>Neocallimastigales</taxon>
        <taxon>Neocallimastigaceae</taxon>
        <taxon>Piromyces</taxon>
    </lineage>
</organism>
<dbReference type="SMART" id="SM00248">
    <property type="entry name" value="ANK"/>
    <property type="match status" value="5"/>
</dbReference>
<dbReference type="PANTHER" id="PTHR24188">
    <property type="entry name" value="ANKYRIN REPEAT PROTEIN"/>
    <property type="match status" value="1"/>
</dbReference>
<dbReference type="InterPro" id="IPR036770">
    <property type="entry name" value="Ankyrin_rpt-contain_sf"/>
</dbReference>
<sequence length="273" mass="32271">MGDLNLVKYLIENEDFKYTAEGINTKDLKEKYPIIEALSTKNIEIFDYLLEKGANYNTISRNGVPLIFLAIYNNNVDFIYSLINDETCDKININGYDRNEYTPLIASYVNDSTDIFNYLLEYSDINKKDRNGHNILYYAIEKNDRTNVENFINIGIELNNDAINIAIDEYDEYIIKYLLDFIPYSYHNDIGEPLLTAIINHKSNLCKYEYIEILLKNGYNKNIKDWNGRTPLWHAEQKYDDYKKRNLNYNIYCNINNNTYYKIIQLLKKYGAK</sequence>
<name>A0A1Y1V8W8_9FUNG</name>
<dbReference type="PANTHER" id="PTHR24188:SF29">
    <property type="entry name" value="GH09064P"/>
    <property type="match status" value="1"/>
</dbReference>
<keyword evidence="2" id="KW-0040">ANK repeat</keyword>
<evidence type="ECO:0000313" key="4">
    <source>
        <dbReference type="Proteomes" id="UP000193719"/>
    </source>
</evidence>
<proteinExistence type="predicted"/>
<comment type="caution">
    <text evidence="3">The sequence shown here is derived from an EMBL/GenBank/DDBJ whole genome shotgun (WGS) entry which is preliminary data.</text>
</comment>
<dbReference type="EMBL" id="MCFH01000024">
    <property type="protein sequence ID" value="ORX49313.1"/>
    <property type="molecule type" value="Genomic_DNA"/>
</dbReference>